<dbReference type="SUPFAM" id="SSF52768">
    <property type="entry name" value="Arginase/deacetylase"/>
    <property type="match status" value="1"/>
</dbReference>
<feature type="binding site" evidence="4">
    <location>
        <position position="103"/>
    </location>
    <ligand>
        <name>Mn(2+)</name>
        <dbReference type="ChEBI" id="CHEBI:29035"/>
        <label>1</label>
    </ligand>
</feature>
<evidence type="ECO:0000256" key="3">
    <source>
        <dbReference type="ARBA" id="ARBA00022801"/>
    </source>
</evidence>
<dbReference type="InterPro" id="IPR006035">
    <property type="entry name" value="Ureohydrolase"/>
</dbReference>
<keyword evidence="7" id="KW-1185">Reference proteome</keyword>
<evidence type="ECO:0000256" key="1">
    <source>
        <dbReference type="ARBA" id="ARBA00009227"/>
    </source>
</evidence>
<evidence type="ECO:0000313" key="7">
    <source>
        <dbReference type="Proteomes" id="UP000008139"/>
    </source>
</evidence>
<dbReference type="PIRSF" id="PIRSF036979">
    <property type="entry name" value="Arginase"/>
    <property type="match status" value="1"/>
</dbReference>
<dbReference type="InterPro" id="IPR005925">
    <property type="entry name" value="Agmatinase-rel"/>
</dbReference>
<dbReference type="NCBIfam" id="TIGR01230">
    <property type="entry name" value="agmatinase"/>
    <property type="match status" value="1"/>
</dbReference>
<dbReference type="PANTHER" id="PTHR11358">
    <property type="entry name" value="ARGINASE/AGMATINASE"/>
    <property type="match status" value="1"/>
</dbReference>
<comment type="similarity">
    <text evidence="1">Belongs to the arginase family. Agmatinase subfamily.</text>
</comment>
<gene>
    <name evidence="6" type="ordered locus">Hipma_0368</name>
</gene>
<dbReference type="Gene3D" id="3.40.800.10">
    <property type="entry name" value="Ureohydrolase domain"/>
    <property type="match status" value="1"/>
</dbReference>
<keyword evidence="2 4" id="KW-0479">Metal-binding</keyword>
<name>F2LTM0_HIPMA</name>
<dbReference type="Proteomes" id="UP000008139">
    <property type="component" value="Chromosome"/>
</dbReference>
<dbReference type="PROSITE" id="PS01053">
    <property type="entry name" value="ARGINASE_1"/>
    <property type="match status" value="1"/>
</dbReference>
<dbReference type="EMBL" id="CP002606">
    <property type="protein sequence ID" value="AEA33345.1"/>
    <property type="molecule type" value="Genomic_DNA"/>
</dbReference>
<evidence type="ECO:0000256" key="2">
    <source>
        <dbReference type="ARBA" id="ARBA00022723"/>
    </source>
</evidence>
<evidence type="ECO:0000256" key="4">
    <source>
        <dbReference type="PIRSR" id="PIRSR036979-1"/>
    </source>
</evidence>
<evidence type="ECO:0000313" key="6">
    <source>
        <dbReference type="EMBL" id="AEA33345.1"/>
    </source>
</evidence>
<dbReference type="PROSITE" id="PS51409">
    <property type="entry name" value="ARGINASE_2"/>
    <property type="match status" value="1"/>
</dbReference>
<dbReference type="GO" id="GO:0008783">
    <property type="term" value="F:agmatinase activity"/>
    <property type="evidence" value="ECO:0007669"/>
    <property type="project" value="UniProtKB-EC"/>
</dbReference>
<evidence type="ECO:0000256" key="5">
    <source>
        <dbReference type="RuleBase" id="RU003684"/>
    </source>
</evidence>
<dbReference type="InParanoid" id="F2LTM0"/>
<dbReference type="InterPro" id="IPR023696">
    <property type="entry name" value="Ureohydrolase_dom_sf"/>
</dbReference>
<dbReference type="STRING" id="760142.Hipma_0368"/>
<organism evidence="6 7">
    <name type="scientific">Hippea maritima (strain ATCC 700847 / DSM 10411 / MH2)</name>
    <dbReference type="NCBI Taxonomy" id="760142"/>
    <lineage>
        <taxon>Bacteria</taxon>
        <taxon>Pseudomonadati</taxon>
        <taxon>Campylobacterota</taxon>
        <taxon>Desulfurellia</taxon>
        <taxon>Desulfurellales</taxon>
        <taxon>Hippeaceae</taxon>
        <taxon>Hippea</taxon>
    </lineage>
</organism>
<dbReference type="RefSeq" id="WP_013681389.1">
    <property type="nucleotide sequence ID" value="NC_015318.1"/>
</dbReference>
<keyword evidence="4" id="KW-0464">Manganese</keyword>
<dbReference type="PANTHER" id="PTHR11358:SF26">
    <property type="entry name" value="GUANIDINO ACID HYDROLASE, MITOCHONDRIAL"/>
    <property type="match status" value="1"/>
</dbReference>
<feature type="binding site" evidence="4">
    <location>
        <position position="205"/>
    </location>
    <ligand>
        <name>Mn(2+)</name>
        <dbReference type="ChEBI" id="CHEBI:29035"/>
        <label>1</label>
    </ligand>
</feature>
<dbReference type="Pfam" id="PF00491">
    <property type="entry name" value="Arginase"/>
    <property type="match status" value="1"/>
</dbReference>
<dbReference type="OrthoDB" id="9789727at2"/>
<dbReference type="EC" id="3.5.3.11" evidence="6"/>
<dbReference type="InterPro" id="IPR020855">
    <property type="entry name" value="Ureohydrolase_Mn_BS"/>
</dbReference>
<keyword evidence="3 5" id="KW-0378">Hydrolase</keyword>
<feature type="binding site" evidence="4">
    <location>
        <position position="126"/>
    </location>
    <ligand>
        <name>Mn(2+)</name>
        <dbReference type="ChEBI" id="CHEBI:29035"/>
        <label>2</label>
    </ligand>
</feature>
<reference evidence="7" key="2">
    <citation type="submission" date="2011-03" db="EMBL/GenBank/DDBJ databases">
        <title>The complete genome of Hippea maritima DSM 10411.</title>
        <authorList>
            <consortium name="US DOE Joint Genome Institute (JGI-PGF)"/>
            <person name="Lucas S."/>
            <person name="Copeland A."/>
            <person name="Lapidus A."/>
            <person name="Bruce D."/>
            <person name="Goodwin L."/>
            <person name="Pitluck S."/>
            <person name="Peters L."/>
            <person name="Kyrpides N."/>
            <person name="Mavromatis K."/>
            <person name="Pagani I."/>
            <person name="Ivanova N."/>
            <person name="Mikhailova N."/>
            <person name="Lu M."/>
            <person name="Detter J.C."/>
            <person name="Tapia R."/>
            <person name="Han C."/>
            <person name="Land M."/>
            <person name="Hauser L."/>
            <person name="Markowitz V."/>
            <person name="Cheng J.-F."/>
            <person name="Hugenholtz P."/>
            <person name="Woyke T."/>
            <person name="Wu D."/>
            <person name="Spring S."/>
            <person name="Schroeder M."/>
            <person name="Brambilla E."/>
            <person name="Klenk H.-P."/>
            <person name="Eisen J.A."/>
        </authorList>
    </citation>
    <scope>NUCLEOTIDE SEQUENCE [LARGE SCALE GENOMIC DNA]</scope>
    <source>
        <strain evidence="7">ATCC 700847 / DSM 10411 / MH2</strain>
    </source>
</reference>
<proteinExistence type="inferred from homology"/>
<feature type="binding site" evidence="4">
    <location>
        <position position="128"/>
    </location>
    <ligand>
        <name>Mn(2+)</name>
        <dbReference type="ChEBI" id="CHEBI:29035"/>
        <label>1</label>
    </ligand>
</feature>
<dbReference type="eggNOG" id="COG0010">
    <property type="taxonomic scope" value="Bacteria"/>
</dbReference>
<dbReference type="CDD" id="cd11593">
    <property type="entry name" value="Agmatinase-like_2"/>
    <property type="match status" value="1"/>
</dbReference>
<dbReference type="GO" id="GO:0046872">
    <property type="term" value="F:metal ion binding"/>
    <property type="evidence" value="ECO:0007669"/>
    <property type="project" value="UniProtKB-KW"/>
</dbReference>
<comment type="cofactor">
    <cofactor evidence="4">
        <name>Mn(2+)</name>
        <dbReference type="ChEBI" id="CHEBI:29035"/>
    </cofactor>
    <text evidence="4">Binds 2 manganese ions per subunit.</text>
</comment>
<reference evidence="6 7" key="1">
    <citation type="journal article" date="2011" name="Stand. Genomic Sci.">
        <title>Complete genome sequence of the thermophilic sulfur-reducer Hippea maritima type strain (MH(2)).</title>
        <authorList>
            <person name="Huntemann M."/>
            <person name="Lu M."/>
            <person name="Nolan M."/>
            <person name="Lapidus A."/>
            <person name="Lucas S."/>
            <person name="Hammon N."/>
            <person name="Deshpande S."/>
            <person name="Cheng J.F."/>
            <person name="Tapia R."/>
            <person name="Han C."/>
            <person name="Goodwin L."/>
            <person name="Pitluck S."/>
            <person name="Liolios K."/>
            <person name="Pagani I."/>
            <person name="Ivanova N."/>
            <person name="Ovchinikova G."/>
            <person name="Pati A."/>
            <person name="Chen A."/>
            <person name="Palaniappan K."/>
            <person name="Land M."/>
            <person name="Hauser L."/>
            <person name="Jeffries C.D."/>
            <person name="Detter J.C."/>
            <person name="Brambilla E.M."/>
            <person name="Rohde M."/>
            <person name="Spring S."/>
            <person name="Goker M."/>
            <person name="Woyke T."/>
            <person name="Bristow J."/>
            <person name="Eisen J.A."/>
            <person name="Markowitz V."/>
            <person name="Hugenholtz P."/>
            <person name="Kyrpides N.C."/>
            <person name="Klenk H.P."/>
            <person name="Mavromatis K."/>
        </authorList>
    </citation>
    <scope>NUCLEOTIDE SEQUENCE [LARGE SCALE GENOMIC DNA]</scope>
    <source>
        <strain evidence="7">ATCC 700847 / DSM 10411 / MH2</strain>
    </source>
</reference>
<protein>
    <submittedName>
        <fullName evidence="6">Agmatinase</fullName>
        <ecNumber evidence="6">3.5.3.11</ecNumber>
    </submittedName>
</protein>
<accession>F2LTM0</accession>
<dbReference type="GO" id="GO:0033389">
    <property type="term" value="P:putrescine biosynthetic process from arginine, via agmatine"/>
    <property type="evidence" value="ECO:0007669"/>
    <property type="project" value="TreeGrafter"/>
</dbReference>
<feature type="binding site" evidence="4">
    <location>
        <position position="207"/>
    </location>
    <ligand>
        <name>Mn(2+)</name>
        <dbReference type="ChEBI" id="CHEBI:29035"/>
        <label>1</label>
    </ligand>
</feature>
<dbReference type="HOGENOM" id="CLU_039478_0_2_7"/>
<sequence length="277" mass="31160">MKFYCSIHEIKKTKTVLVGVPYDGTSTYRPGSRFAPQAIREASYGIESYSPYQDKDLRDIRFYDIGDIPLSYGDKELNLKLIEAFIIKLIMKGKKTLALGGEHLITYPLIKAYAKKYKEFAIVQLDAHSDLIDSYRGESLSHATVMRRCSEIVGFENLYQLGIRSMVEEDKLLPHRDVNMGLFDLSKAEEFLKRIGDKPIYLTVDLDVLDPSIFPGTGTPEPGGITYKEILSFLKLLRQKKIIGADVVELSPHYDPTGVSSVVAASIVREILLIMGN</sequence>
<dbReference type="KEGG" id="hmr:Hipma_0368"/>
<dbReference type="AlphaFoldDB" id="F2LTM0"/>
<dbReference type="FunCoup" id="F2LTM0">
    <property type="interactions" value="329"/>
</dbReference>
<feature type="binding site" evidence="4">
    <location>
        <position position="130"/>
    </location>
    <ligand>
        <name>Mn(2+)</name>
        <dbReference type="ChEBI" id="CHEBI:29035"/>
        <label>1</label>
    </ligand>
</feature>